<feature type="compositionally biased region" description="Acidic residues" evidence="10">
    <location>
        <begin position="205"/>
        <end position="217"/>
    </location>
</feature>
<evidence type="ECO:0000313" key="11">
    <source>
        <dbReference type="EMBL" id="SDA01366.1"/>
    </source>
</evidence>
<feature type="region of interest" description="Disordered" evidence="10">
    <location>
        <begin position="126"/>
        <end position="253"/>
    </location>
</feature>
<evidence type="ECO:0000256" key="7">
    <source>
        <dbReference type="ARBA" id="ARBA00023125"/>
    </source>
</evidence>
<feature type="compositionally biased region" description="Polar residues" evidence="10">
    <location>
        <begin position="42"/>
        <end position="53"/>
    </location>
</feature>
<feature type="region of interest" description="Disordered" evidence="10">
    <location>
        <begin position="709"/>
        <end position="728"/>
    </location>
</feature>
<evidence type="ECO:0000256" key="8">
    <source>
        <dbReference type="ARBA" id="ARBA00023163"/>
    </source>
</evidence>
<evidence type="ECO:0000256" key="4">
    <source>
        <dbReference type="ARBA" id="ARBA00022771"/>
    </source>
</evidence>
<dbReference type="InterPro" id="IPR033599">
    <property type="entry name" value="TAF1B/Rrn7"/>
</dbReference>
<gene>
    <name evidence="11" type="ORF">BZ3500_MVSOF-1268-A1-R1_CHR10-1G02604</name>
</gene>
<dbReference type="OrthoDB" id="428577at2759"/>
<keyword evidence="3" id="KW-0479">Metal-binding</keyword>
<keyword evidence="4" id="KW-0863">Zinc-finger</keyword>
<dbReference type="AlphaFoldDB" id="A0A2X0M2F1"/>
<evidence type="ECO:0000256" key="1">
    <source>
        <dbReference type="ARBA" id="ARBA00004604"/>
    </source>
</evidence>
<feature type="compositionally biased region" description="Basic residues" evidence="10">
    <location>
        <begin position="54"/>
        <end position="66"/>
    </location>
</feature>
<sequence length="728" mass="82815">MAPRPRCPVCRSRKWHRDQLSGSQVTIVCEEGHLLQGYVNESNEANGPSQHVATRQRVHKARRKSTRPPPNAHYHGQRSTFLVWQTLQWVLRRQLSVLIDELGWPVQLEPVARDLWAALLASSGVPDAPGDWDKGDEPASTFTGPVKGMGHPRGPRKGTQRKGKSNEDKATSEDENENDDERTQKGSDEEEKRRQSSESDSASLIDDDDYDDDDDDFGFGAEQDRSAKNSRPRAPLPRAGPKSTRTGQYIYADPRKRPKPELLLLIIYLSALTIKFPIFLKDLFDLAENHRILYINAHRHLPPAMQNHLEREARRLLAPQNLHAPSFQNVPSISTKGIHVLLSHLVNLYRFEWGITFPKPVTPLLTWRLCKSLALTPEHYESVLRLLDLLQPFELVLAPVLKTMVRDSGRGIERKVIGRGKAVREHGLAGIPEGVLAAALIVVFKAKGKTVVPPGWLESLGQIRSAEREGDPSRLWRWVPTELAMMEVTSMTSKDIDDYLSFFEHNIIGDQLPPKRMQDFERYFPIPPPSEATESDCLGNDSTHHVDELISKLYRDTTSAPPTDQPEPDPPQEVYHQYPLDASASLPEPLATLTRHLASLIGHTSISLSAIVIKLENLLQARMIAHPQGDDDVPPIVLTRRSRRLNKKEAMERRFKTWEKEKERRLELDDRDRGDRVRRRGTQMMQKSQAFIDDMLEELIEQEIQQEMETMKGEDEIGDHEEGMDVEE</sequence>
<dbReference type="Proteomes" id="UP000249723">
    <property type="component" value="Unassembled WGS sequence"/>
</dbReference>
<evidence type="ECO:0000256" key="2">
    <source>
        <dbReference type="ARBA" id="ARBA00006899"/>
    </source>
</evidence>
<evidence type="ECO:0000256" key="5">
    <source>
        <dbReference type="ARBA" id="ARBA00022833"/>
    </source>
</evidence>
<dbReference type="GO" id="GO:0042790">
    <property type="term" value="P:nucleolar large rRNA transcription by RNA polymerase I"/>
    <property type="evidence" value="ECO:0007669"/>
    <property type="project" value="TreeGrafter"/>
</dbReference>
<accession>A0A2X0M2F1</accession>
<dbReference type="PANTHER" id="PTHR31576:SF2">
    <property type="entry name" value="TATA BOX-BINDING PROTEIN-ASSOCIATED FACTOR RNA POLYMERASE I SUBUNIT B"/>
    <property type="match status" value="1"/>
</dbReference>
<protein>
    <submittedName>
        <fullName evidence="11">BZ3500_MvSof-1268-A1-R1_Chr10-1g02604 protein</fullName>
    </submittedName>
</protein>
<comment type="similarity">
    <text evidence="2">Belongs to the RRN7/TAF1B family.</text>
</comment>
<comment type="subcellular location">
    <subcellularLocation>
        <location evidence="1">Nucleus</location>
        <location evidence="1">Nucleolus</location>
    </subcellularLocation>
</comment>
<evidence type="ECO:0000256" key="3">
    <source>
        <dbReference type="ARBA" id="ARBA00022723"/>
    </source>
</evidence>
<organism evidence="11 12">
    <name type="scientific">Microbotryum saponariae</name>
    <dbReference type="NCBI Taxonomy" id="289078"/>
    <lineage>
        <taxon>Eukaryota</taxon>
        <taxon>Fungi</taxon>
        <taxon>Dikarya</taxon>
        <taxon>Basidiomycota</taxon>
        <taxon>Pucciniomycotina</taxon>
        <taxon>Microbotryomycetes</taxon>
        <taxon>Microbotryales</taxon>
        <taxon>Microbotryaceae</taxon>
        <taxon>Microbotryum</taxon>
    </lineage>
</organism>
<name>A0A2X0M2F1_9BASI</name>
<evidence type="ECO:0000256" key="9">
    <source>
        <dbReference type="ARBA" id="ARBA00023242"/>
    </source>
</evidence>
<evidence type="ECO:0000313" key="12">
    <source>
        <dbReference type="Proteomes" id="UP000249723"/>
    </source>
</evidence>
<keyword evidence="7" id="KW-0238">DNA-binding</keyword>
<feature type="region of interest" description="Disordered" evidence="10">
    <location>
        <begin position="556"/>
        <end position="575"/>
    </location>
</feature>
<keyword evidence="5" id="KW-0862">Zinc</keyword>
<keyword evidence="9" id="KW-0539">Nucleus</keyword>
<evidence type="ECO:0000256" key="6">
    <source>
        <dbReference type="ARBA" id="ARBA00023015"/>
    </source>
</evidence>
<dbReference type="GO" id="GO:0001164">
    <property type="term" value="F:RNA polymerase I core promoter sequence-specific DNA binding"/>
    <property type="evidence" value="ECO:0007669"/>
    <property type="project" value="InterPro"/>
</dbReference>
<proteinExistence type="inferred from homology"/>
<dbReference type="EMBL" id="FMWP01000116">
    <property type="protein sequence ID" value="SDA01366.1"/>
    <property type="molecule type" value="Genomic_DNA"/>
</dbReference>
<reference evidence="12" key="1">
    <citation type="submission" date="2016-10" db="EMBL/GenBank/DDBJ databases">
        <authorList>
            <person name="Jeantristanb JTB J.-T."/>
            <person name="Ricardo R."/>
        </authorList>
    </citation>
    <scope>NUCLEOTIDE SEQUENCE [LARGE SCALE GENOMIC DNA]</scope>
</reference>
<feature type="compositionally biased region" description="Basic and acidic residues" evidence="10">
    <location>
        <begin position="181"/>
        <end position="197"/>
    </location>
</feature>
<keyword evidence="6" id="KW-0805">Transcription regulation</keyword>
<keyword evidence="12" id="KW-1185">Reference proteome</keyword>
<feature type="region of interest" description="Disordered" evidence="10">
    <location>
        <begin position="521"/>
        <end position="541"/>
    </location>
</feature>
<dbReference type="STRING" id="289078.A0A2X0M2F1"/>
<feature type="compositionally biased region" description="Basic residues" evidence="10">
    <location>
        <begin position="153"/>
        <end position="163"/>
    </location>
</feature>
<dbReference type="PANTHER" id="PTHR31576">
    <property type="entry name" value="TATA BOX-BINDING PROTEIN-ASSOCIATED FACTOR RNA POLYMERASE I SUBUNIT B"/>
    <property type="match status" value="1"/>
</dbReference>
<dbReference type="GO" id="GO:0070860">
    <property type="term" value="C:RNA polymerase I core factor complex"/>
    <property type="evidence" value="ECO:0007669"/>
    <property type="project" value="InterPro"/>
</dbReference>
<dbReference type="GO" id="GO:0008270">
    <property type="term" value="F:zinc ion binding"/>
    <property type="evidence" value="ECO:0007669"/>
    <property type="project" value="UniProtKB-KW"/>
</dbReference>
<keyword evidence="8" id="KW-0804">Transcription</keyword>
<feature type="region of interest" description="Disordered" evidence="10">
    <location>
        <begin position="42"/>
        <end position="74"/>
    </location>
</feature>
<evidence type="ECO:0000256" key="10">
    <source>
        <dbReference type="SAM" id="MobiDB-lite"/>
    </source>
</evidence>